<dbReference type="InterPro" id="IPR002372">
    <property type="entry name" value="PQQ_rpt_dom"/>
</dbReference>
<reference evidence="3" key="1">
    <citation type="journal article" date="2016" name="Syst. Appl. Microbiol.">
        <title>Thermococcus piezophilus sp. nov., a novel hyperthermophilic and piezophilic archaeon with a broad pressure range for growth, isolated from a deepest hydrothermal vent at the Mid-Cayman Rise.</title>
        <authorList>
            <person name="Dalmasso C."/>
            <person name="Oger P."/>
            <person name="Selva G."/>
            <person name="Courtine D."/>
            <person name="L'Haridon S."/>
            <person name="Garlaschelli A."/>
            <person name="Roussel E."/>
            <person name="Miyazaki J."/>
            <person name="Reveillaud J."/>
            <person name="Jebbar M."/>
            <person name="Takai K."/>
            <person name="Maignien L."/>
            <person name="Alain K."/>
        </authorList>
    </citation>
    <scope>NUCLEOTIDE SEQUENCE [LARGE SCALE GENOMIC DNA]</scope>
    <source>
        <strain evidence="3">CDGS</strain>
    </source>
</reference>
<dbReference type="InterPro" id="IPR018391">
    <property type="entry name" value="PQQ_b-propeller_rpt"/>
</dbReference>
<dbReference type="PANTHER" id="PTHR34512:SF30">
    <property type="entry name" value="OUTER MEMBRANE PROTEIN ASSEMBLY FACTOR BAMB"/>
    <property type="match status" value="1"/>
</dbReference>
<dbReference type="InterPro" id="IPR011047">
    <property type="entry name" value="Quinoprotein_ADH-like_sf"/>
</dbReference>
<accession>A0A172WF09</accession>
<dbReference type="EMBL" id="CP015520">
    <property type="protein sequence ID" value="ANF22007.1"/>
    <property type="molecule type" value="Genomic_DNA"/>
</dbReference>
<evidence type="ECO:0000313" key="3">
    <source>
        <dbReference type="Proteomes" id="UP000076969"/>
    </source>
</evidence>
<keyword evidence="3" id="KW-1185">Reference proteome</keyword>
<dbReference type="PANTHER" id="PTHR34512">
    <property type="entry name" value="CELL SURFACE PROTEIN"/>
    <property type="match status" value="1"/>
</dbReference>
<dbReference type="STRING" id="1712654.A7C91_01460"/>
<dbReference type="SMART" id="SM00564">
    <property type="entry name" value="PQQ"/>
    <property type="match status" value="5"/>
</dbReference>
<evidence type="ECO:0000259" key="1">
    <source>
        <dbReference type="Pfam" id="PF13360"/>
    </source>
</evidence>
<name>A0A172WF09_9EURY</name>
<organism evidence="2 3">
    <name type="scientific">Thermococcus piezophilus</name>
    <dbReference type="NCBI Taxonomy" id="1712654"/>
    <lineage>
        <taxon>Archaea</taxon>
        <taxon>Methanobacteriati</taxon>
        <taxon>Methanobacteriota</taxon>
        <taxon>Thermococci</taxon>
        <taxon>Thermococcales</taxon>
        <taxon>Thermococcaceae</taxon>
        <taxon>Thermococcus</taxon>
    </lineage>
</organism>
<proteinExistence type="predicted"/>
<dbReference type="AlphaFoldDB" id="A0A172WF09"/>
<dbReference type="KEGG" id="tpie:A7C91_01460"/>
<dbReference type="Gene3D" id="2.130.10.10">
    <property type="entry name" value="YVTN repeat-like/Quinoprotein amine dehydrogenase"/>
    <property type="match status" value="1"/>
</dbReference>
<sequence length="426" mass="46438">MKQGVPVILVLILALSVLGTVTADDNPILWKGTVCDDVQYQKSIEAVAINDGRVYAGCSYRQLVNSSGMIGIYYLGQLVAYSFNGTFLWQNDSGYVVELYPLSSGKVIVGTIGGFVTFDENGKFLSRNLTINKLYDFQILDNTVYAVDGDFFLENDSVTYVGHLYRGEIINDSVVLNSWIVNFTSLVSRVRVGEGIIYIGAGFPSGYVGPRQFGFVYGVLPNGTLSWTVETGQWVRDMELFGNDVIAGTGKGTSEGYLYRIDPSGNVVWKRRLFYTEDIEIADGRIYVGGMGNGNGVLAAIDPETGNMLWNQTFPFRVKVVKYVNGTLLVGVGKFESRQENGTTIIYTYGSLYALDAKTGKILGAVTDIGYVRSIAVEGNVAIVGTASSYFYVVDIGKLAGKKNRGICGPAVLVGLVIIPLLRRKH</sequence>
<protein>
    <recommendedName>
        <fullName evidence="1">Pyrrolo-quinoline quinone repeat domain-containing protein</fullName>
    </recommendedName>
</protein>
<feature type="domain" description="Pyrrolo-quinoline quinone repeat" evidence="1">
    <location>
        <begin position="255"/>
        <end position="389"/>
    </location>
</feature>
<dbReference type="Pfam" id="PF13360">
    <property type="entry name" value="PQQ_2"/>
    <property type="match status" value="1"/>
</dbReference>
<dbReference type="InterPro" id="IPR027552">
    <property type="entry name" value="CGP_CTERM"/>
</dbReference>
<dbReference type="Proteomes" id="UP000076969">
    <property type="component" value="Chromosome"/>
</dbReference>
<dbReference type="NCBIfam" id="TIGR04288">
    <property type="entry name" value="CGP_CTERM"/>
    <property type="match status" value="1"/>
</dbReference>
<gene>
    <name evidence="2" type="ORF">A7C91_01460</name>
</gene>
<dbReference type="SUPFAM" id="SSF50998">
    <property type="entry name" value="Quinoprotein alcohol dehydrogenase-like"/>
    <property type="match status" value="1"/>
</dbReference>
<evidence type="ECO:0000313" key="2">
    <source>
        <dbReference type="EMBL" id="ANF22007.1"/>
    </source>
</evidence>
<dbReference type="InterPro" id="IPR015943">
    <property type="entry name" value="WD40/YVTN_repeat-like_dom_sf"/>
</dbReference>